<dbReference type="SMART" id="SM00184">
    <property type="entry name" value="RING"/>
    <property type="match status" value="1"/>
</dbReference>
<dbReference type="SUPFAM" id="SSF57845">
    <property type="entry name" value="B-box zinc-binding domain"/>
    <property type="match status" value="1"/>
</dbReference>
<feature type="domain" description="B30.2/SPRY" evidence="7">
    <location>
        <begin position="260"/>
        <end position="453"/>
    </location>
</feature>
<dbReference type="InterPro" id="IPR003879">
    <property type="entry name" value="Butyrophylin_SPRY"/>
</dbReference>
<evidence type="ECO:0000313" key="9">
    <source>
        <dbReference type="Proteomes" id="UP000472267"/>
    </source>
</evidence>
<dbReference type="Pfam" id="PF13445">
    <property type="entry name" value="zf-RING_UBOX"/>
    <property type="match status" value="1"/>
</dbReference>
<dbReference type="InterPro" id="IPR000315">
    <property type="entry name" value="Znf_B-box"/>
</dbReference>
<dbReference type="PROSITE" id="PS00518">
    <property type="entry name" value="ZF_RING_1"/>
    <property type="match status" value="1"/>
</dbReference>
<keyword evidence="2 4" id="KW-0863">Zinc-finger</keyword>
<dbReference type="InterPro" id="IPR003877">
    <property type="entry name" value="SPRY_dom"/>
</dbReference>
<dbReference type="Proteomes" id="UP000472267">
    <property type="component" value="Chromosome 2"/>
</dbReference>
<dbReference type="Gene3D" id="3.30.160.60">
    <property type="entry name" value="Classic Zinc Finger"/>
    <property type="match status" value="1"/>
</dbReference>
<organism evidence="8 9">
    <name type="scientific">Salarias fasciatus</name>
    <name type="common">Jewelled blenny</name>
    <name type="synonym">Blennius fasciatus</name>
    <dbReference type="NCBI Taxonomy" id="181472"/>
    <lineage>
        <taxon>Eukaryota</taxon>
        <taxon>Metazoa</taxon>
        <taxon>Chordata</taxon>
        <taxon>Craniata</taxon>
        <taxon>Vertebrata</taxon>
        <taxon>Euteleostomi</taxon>
        <taxon>Actinopterygii</taxon>
        <taxon>Neopterygii</taxon>
        <taxon>Teleostei</taxon>
        <taxon>Neoteleostei</taxon>
        <taxon>Acanthomorphata</taxon>
        <taxon>Ovalentaria</taxon>
        <taxon>Blenniimorphae</taxon>
        <taxon>Blenniiformes</taxon>
        <taxon>Blennioidei</taxon>
        <taxon>Blenniidae</taxon>
        <taxon>Salariinae</taxon>
        <taxon>Salarias</taxon>
    </lineage>
</organism>
<dbReference type="GO" id="GO:0008270">
    <property type="term" value="F:zinc ion binding"/>
    <property type="evidence" value="ECO:0007669"/>
    <property type="project" value="UniProtKB-KW"/>
</dbReference>
<evidence type="ECO:0000259" key="5">
    <source>
        <dbReference type="PROSITE" id="PS50089"/>
    </source>
</evidence>
<dbReference type="PROSITE" id="PS50119">
    <property type="entry name" value="ZF_BBOX"/>
    <property type="match status" value="1"/>
</dbReference>
<dbReference type="RefSeq" id="XP_029964015.1">
    <property type="nucleotide sequence ID" value="XM_030108155.1"/>
</dbReference>
<dbReference type="InterPro" id="IPR001841">
    <property type="entry name" value="Znf_RING"/>
</dbReference>
<dbReference type="GeneID" id="115400344"/>
<evidence type="ECO:0000256" key="1">
    <source>
        <dbReference type="ARBA" id="ARBA00022723"/>
    </source>
</evidence>
<keyword evidence="9" id="KW-1185">Reference proteome</keyword>
<evidence type="ECO:0000259" key="7">
    <source>
        <dbReference type="PROSITE" id="PS50188"/>
    </source>
</evidence>
<dbReference type="InterPro" id="IPR001870">
    <property type="entry name" value="B30.2/SPRY"/>
</dbReference>
<keyword evidence="1" id="KW-0479">Metal-binding</keyword>
<dbReference type="InterPro" id="IPR013083">
    <property type="entry name" value="Znf_RING/FYVE/PHD"/>
</dbReference>
<evidence type="ECO:0000256" key="2">
    <source>
        <dbReference type="ARBA" id="ARBA00022771"/>
    </source>
</evidence>
<protein>
    <submittedName>
        <fullName evidence="8">Tripartite motif-containing protein 35-like</fullName>
    </submittedName>
</protein>
<dbReference type="InterPro" id="IPR043136">
    <property type="entry name" value="B30.2/SPRY_sf"/>
</dbReference>
<evidence type="ECO:0000259" key="6">
    <source>
        <dbReference type="PROSITE" id="PS50119"/>
    </source>
</evidence>
<dbReference type="PANTHER" id="PTHR24103">
    <property type="entry name" value="E3 UBIQUITIN-PROTEIN LIGASE TRIM"/>
    <property type="match status" value="1"/>
</dbReference>
<dbReference type="InterPro" id="IPR006574">
    <property type="entry name" value="PRY"/>
</dbReference>
<dbReference type="InterPro" id="IPR013320">
    <property type="entry name" value="ConA-like_dom_sf"/>
</dbReference>
<dbReference type="Pfam" id="PF00622">
    <property type="entry name" value="SPRY"/>
    <property type="match status" value="1"/>
</dbReference>
<dbReference type="SUPFAM" id="SSF49899">
    <property type="entry name" value="Concanavalin A-like lectins/glucanases"/>
    <property type="match status" value="1"/>
</dbReference>
<dbReference type="Pfam" id="PF00643">
    <property type="entry name" value="zf-B_box"/>
    <property type="match status" value="1"/>
</dbReference>
<proteinExistence type="predicted"/>
<dbReference type="AlphaFoldDB" id="A0A672FS31"/>
<accession>A0A672FS31</accession>
<evidence type="ECO:0000256" key="3">
    <source>
        <dbReference type="ARBA" id="ARBA00022833"/>
    </source>
</evidence>
<feature type="domain" description="RING-type" evidence="5">
    <location>
        <begin position="11"/>
        <end position="51"/>
    </location>
</feature>
<reference evidence="8" key="1">
    <citation type="submission" date="2019-06" db="EMBL/GenBank/DDBJ databases">
        <authorList>
            <consortium name="Wellcome Sanger Institute Data Sharing"/>
        </authorList>
    </citation>
    <scope>NUCLEOTIDE SEQUENCE [LARGE SCALE GENOMIC DNA]</scope>
</reference>
<dbReference type="SMART" id="SM00336">
    <property type="entry name" value="BBOX"/>
    <property type="match status" value="1"/>
</dbReference>
<dbReference type="Gene3D" id="2.60.120.920">
    <property type="match status" value="1"/>
</dbReference>
<dbReference type="SMART" id="SM00449">
    <property type="entry name" value="SPRY"/>
    <property type="match status" value="1"/>
</dbReference>
<evidence type="ECO:0000256" key="4">
    <source>
        <dbReference type="PROSITE-ProRule" id="PRU00024"/>
    </source>
</evidence>
<dbReference type="InterPro" id="IPR050143">
    <property type="entry name" value="TRIM/RBCC"/>
</dbReference>
<dbReference type="SUPFAM" id="SSF57850">
    <property type="entry name" value="RING/U-box"/>
    <property type="match status" value="1"/>
</dbReference>
<dbReference type="OMA" id="DNAMWEL"/>
<feature type="domain" description="B box-type" evidence="6">
    <location>
        <begin position="79"/>
        <end position="120"/>
    </location>
</feature>
<dbReference type="PROSITE" id="PS50089">
    <property type="entry name" value="ZF_RING_2"/>
    <property type="match status" value="1"/>
</dbReference>
<dbReference type="OrthoDB" id="6105938at2759"/>
<dbReference type="InParanoid" id="A0A672FS31"/>
<dbReference type="PROSITE" id="PS50188">
    <property type="entry name" value="B302_SPRY"/>
    <property type="match status" value="1"/>
</dbReference>
<name>A0A672FS31_SALFA</name>
<dbReference type="Pfam" id="PF13765">
    <property type="entry name" value="PRY"/>
    <property type="match status" value="1"/>
</dbReference>
<dbReference type="Gene3D" id="3.30.40.10">
    <property type="entry name" value="Zinc/RING finger domain, C3HC4 (zinc finger)"/>
    <property type="match status" value="1"/>
</dbReference>
<dbReference type="InterPro" id="IPR017907">
    <property type="entry name" value="Znf_RING_CS"/>
</dbReference>
<reference evidence="8" key="3">
    <citation type="submission" date="2025-09" db="UniProtKB">
        <authorList>
            <consortium name="Ensembl"/>
        </authorList>
    </citation>
    <scope>IDENTIFICATION</scope>
</reference>
<dbReference type="Ensembl" id="ENSSFAT00005010144.1">
    <property type="protein sequence ID" value="ENSSFAP00005009701.1"/>
    <property type="gene ID" value="ENSSFAG00005005531.1"/>
</dbReference>
<dbReference type="SMART" id="SM00589">
    <property type="entry name" value="PRY"/>
    <property type="match status" value="1"/>
</dbReference>
<dbReference type="InterPro" id="IPR027370">
    <property type="entry name" value="Znf-RING_euk"/>
</dbReference>
<reference evidence="8" key="2">
    <citation type="submission" date="2025-08" db="UniProtKB">
        <authorList>
            <consortium name="Ensembl"/>
        </authorList>
    </citation>
    <scope>IDENTIFICATION</scope>
</reference>
<keyword evidence="3" id="KW-0862">Zinc</keyword>
<dbReference type="PRINTS" id="PR01407">
    <property type="entry name" value="BUTYPHLNCDUF"/>
</dbReference>
<sequence length="453" mass="49639">MASCSEEDLSCPVCHDVFQDPVLLSCSHSFCAACLRGWWTQTGTRQCPVCRVSSSFEPAGNLVLKNLCESFRQRRSAAPQQPLCGLHSDPLRLFCLDHQQPACLVCRDSEKHRGHAFRPLDEAARLLRAELLGRLEDGLRTRRLVRDRWAGAAAHVSVQARTTERSIREHFQGLRVLLAEEEEARVGALRKEEELKSSLMKEQVEAVNRDLEALALAEETLGASDASFLLGYKAAAEEVRRCALPEPPPLPPGALIDEAEHLGNLGFSVWSSLKASASPVVLDPNTASADLLLSHGLTGLSCGDPRPLPANPERLKACAVLGSRGFGSGSHCWDVQVGDNAMWELGVWEDSAGGGTDVFSGLWRVGFYRDEFRASPPSQGFTELAVKGRPRTVRVQLDLDAERLTFCDPDADTHIHTFTHTFRGKVFPFFSTVDEAPLRILPVKVSVTAGQTP</sequence>
<gene>
    <name evidence="8" type="primary">LOC115400344</name>
</gene>
<evidence type="ECO:0000313" key="8">
    <source>
        <dbReference type="Ensembl" id="ENSSFAP00005009701.1"/>
    </source>
</evidence>